<proteinExistence type="predicted"/>
<reference evidence="1" key="1">
    <citation type="submission" date="2021-05" db="EMBL/GenBank/DDBJ databases">
        <authorList>
            <person name="Scholz U."/>
            <person name="Mascher M."/>
            <person name="Fiebig A."/>
        </authorList>
    </citation>
    <scope>NUCLEOTIDE SEQUENCE [LARGE SCALE GENOMIC DNA]</scope>
</reference>
<evidence type="ECO:0000313" key="1">
    <source>
        <dbReference type="EnsemblPlants" id="AVESA.00010b.r2.4DG0758780.1.CDS.1"/>
    </source>
</evidence>
<keyword evidence="2" id="KW-1185">Reference proteome</keyword>
<protein>
    <submittedName>
        <fullName evidence="1">Uncharacterized protein</fullName>
    </submittedName>
</protein>
<dbReference type="EnsemblPlants" id="AVESA.00010b.r2.4DG0758780.1">
    <property type="protein sequence ID" value="AVESA.00010b.r2.4DG0758780.1.CDS.1"/>
    <property type="gene ID" value="AVESA.00010b.r2.4DG0758780"/>
</dbReference>
<dbReference type="Proteomes" id="UP001732700">
    <property type="component" value="Chromosome 4D"/>
</dbReference>
<reference evidence="1" key="2">
    <citation type="submission" date="2025-09" db="UniProtKB">
        <authorList>
            <consortium name="EnsemblPlants"/>
        </authorList>
    </citation>
    <scope>IDENTIFICATION</scope>
</reference>
<organism evidence="1 2">
    <name type="scientific">Avena sativa</name>
    <name type="common">Oat</name>
    <dbReference type="NCBI Taxonomy" id="4498"/>
    <lineage>
        <taxon>Eukaryota</taxon>
        <taxon>Viridiplantae</taxon>
        <taxon>Streptophyta</taxon>
        <taxon>Embryophyta</taxon>
        <taxon>Tracheophyta</taxon>
        <taxon>Spermatophyta</taxon>
        <taxon>Magnoliopsida</taxon>
        <taxon>Liliopsida</taxon>
        <taxon>Poales</taxon>
        <taxon>Poaceae</taxon>
        <taxon>BOP clade</taxon>
        <taxon>Pooideae</taxon>
        <taxon>Poodae</taxon>
        <taxon>Poeae</taxon>
        <taxon>Poeae Chloroplast Group 1 (Aveneae type)</taxon>
        <taxon>Aveninae</taxon>
        <taxon>Avena</taxon>
    </lineage>
</organism>
<name>A0ACD5X5T6_AVESA</name>
<sequence>MEDEYSPPAPHLPMDIMYKILAHISDPASLARLVSSCKFWRNLVKDPRFLDCLRRRHGDHGFTPSLLLGFFYQENKICSSDLWKYHIDKTRCLAPSFVRMSELTQFVGSKAARNARKPLPLETFIQGLGASLNFYKPIASQDSFLAFRRKLKDANGQTIKDLFCVCNPLTGETFEIPGLRYNNIPPNHYTLFVTNDVDLSGRTSQSFQLICIWVIKGKHFVSVCYSSKTGTWTRSERVPELLPGRYLVANSAAASDGVIRWLCGSWRQMTLTHVATLHIGNMELSYLELPPEAKRNKAPLLASSADGGLLLLFVQGLWMSLWKHSSAPGSDSSGWMLSERIDMRSYLPPRVVKLGISAKVRLEMFQGKSGTVVLWIYGEGLFLFSLSDRSLKKIDSENVTKKYFLCPYEIDWLSCLAITNLVADGSLSLDVQREKVQGRWRALMGTNLVANSPY</sequence>
<accession>A0ACD5X5T6</accession>
<evidence type="ECO:0000313" key="2">
    <source>
        <dbReference type="Proteomes" id="UP001732700"/>
    </source>
</evidence>